<sequence length="401" mass="44599">MDDNEFEFPPDQLDDVIAKRLSPYQTAMPNPLQTSFAYPVDNMPLSMLAQIPLEHLPPTLPKNPQNFSIGQVLRGALSTSHMRAPPGGSGISRPGASVAPLPHSQRLHQHSPTHSPYLLAGPPPHHSATSEEEERDGGTEDAFQLGEEGIAEAHGGSALDSTELQMRVRRPSNRQARIDWSEAEVRSFYQALSQYGTDFSAIAVLFPGRTRRDIKRLYQREMRQKPKEVQTALSQKHPIDMAAFEVRYEAKKKEAQQLVKTKKLNAEELAFLDEIAGGQPSEGALHVKSEELEVPVPAATLGDVEETTAAPPSRPHKRRRETQDMEAKDGLEAKPATKDTAPAADDDFDMAQESLFDMVMHREYEDKASLDMLFAAQLHQGQQQQQQQQQQAALEDSEFSL</sequence>
<proteinExistence type="predicted"/>
<feature type="region of interest" description="Disordered" evidence="1">
    <location>
        <begin position="79"/>
        <end position="140"/>
    </location>
</feature>
<feature type="domain" description="Myb-like" evidence="2">
    <location>
        <begin position="176"/>
        <end position="224"/>
    </location>
</feature>
<name>A0AAW3B4U5_9TRYP</name>
<feature type="region of interest" description="Disordered" evidence="1">
    <location>
        <begin position="296"/>
        <end position="349"/>
    </location>
</feature>
<feature type="compositionally biased region" description="Basic and acidic residues" evidence="1">
    <location>
        <begin position="321"/>
        <end position="337"/>
    </location>
</feature>
<evidence type="ECO:0000259" key="2">
    <source>
        <dbReference type="SMART" id="SM00717"/>
    </source>
</evidence>
<protein>
    <submittedName>
        <fullName evidence="3">Myb DNA-binding like/Myb-like DNA-binding domain containing protein</fullName>
    </submittedName>
</protein>
<evidence type="ECO:0000256" key="1">
    <source>
        <dbReference type="SAM" id="MobiDB-lite"/>
    </source>
</evidence>
<evidence type="ECO:0000313" key="3">
    <source>
        <dbReference type="EMBL" id="KAL0516842.1"/>
    </source>
</evidence>
<dbReference type="AlphaFoldDB" id="A0AAW3B4U5"/>
<dbReference type="GO" id="GO:0000126">
    <property type="term" value="C:transcription factor TFIIIB complex"/>
    <property type="evidence" value="ECO:0007669"/>
    <property type="project" value="TreeGrafter"/>
</dbReference>
<dbReference type="Proteomes" id="UP001501274">
    <property type="component" value="Unassembled WGS sequence"/>
</dbReference>
<keyword evidence="3" id="KW-0238">DNA-binding</keyword>
<dbReference type="SUPFAM" id="SSF46689">
    <property type="entry name" value="Homeodomain-like"/>
    <property type="match status" value="1"/>
</dbReference>
<dbReference type="GO" id="GO:0070898">
    <property type="term" value="P:RNA polymerase III preinitiation complex assembly"/>
    <property type="evidence" value="ECO:0007669"/>
    <property type="project" value="TreeGrafter"/>
</dbReference>
<comment type="caution">
    <text evidence="3">The sequence shown here is derived from an EMBL/GenBank/DDBJ whole genome shotgun (WGS) entry which is preliminary data.</text>
</comment>
<organism evidence="3 4">
    <name type="scientific">Leishmania naiffi</name>
    <dbReference type="NCBI Taxonomy" id="5678"/>
    <lineage>
        <taxon>Eukaryota</taxon>
        <taxon>Discoba</taxon>
        <taxon>Euglenozoa</taxon>
        <taxon>Kinetoplastea</taxon>
        <taxon>Metakinetoplastina</taxon>
        <taxon>Trypanosomatida</taxon>
        <taxon>Trypanosomatidae</taxon>
        <taxon>Leishmaniinae</taxon>
        <taxon>Leishmania</taxon>
        <taxon>Leishmania naiffi species complex</taxon>
    </lineage>
</organism>
<keyword evidence="4" id="KW-1185">Reference proteome</keyword>
<gene>
    <name evidence="3" type="ORF">Q4I28_008477</name>
</gene>
<dbReference type="SMART" id="SM00717">
    <property type="entry name" value="SANT"/>
    <property type="match status" value="1"/>
</dbReference>
<evidence type="ECO:0000313" key="4">
    <source>
        <dbReference type="Proteomes" id="UP001501274"/>
    </source>
</evidence>
<dbReference type="Pfam" id="PF15963">
    <property type="entry name" value="Myb_DNA-bind_7"/>
    <property type="match status" value="1"/>
</dbReference>
<dbReference type="InterPro" id="IPR039467">
    <property type="entry name" value="TFIIIB_B''_Myb"/>
</dbReference>
<dbReference type="PANTHER" id="PTHR22929:SF0">
    <property type="entry name" value="TRANSCRIPTION FACTOR TFIIIB COMPONENT B'' HOMOLOG"/>
    <property type="match status" value="1"/>
</dbReference>
<feature type="region of interest" description="Disordered" evidence="1">
    <location>
        <begin position="378"/>
        <end position="401"/>
    </location>
</feature>
<dbReference type="CDD" id="cd00167">
    <property type="entry name" value="SANT"/>
    <property type="match status" value="1"/>
</dbReference>
<dbReference type="InterPro" id="IPR009057">
    <property type="entry name" value="Homeodomain-like_sf"/>
</dbReference>
<dbReference type="EMBL" id="JBAMZN010000037">
    <property type="protein sequence ID" value="KAL0516842.1"/>
    <property type="molecule type" value="Genomic_DNA"/>
</dbReference>
<dbReference type="GO" id="GO:0001156">
    <property type="term" value="F:TFIIIC-class transcription factor complex binding"/>
    <property type="evidence" value="ECO:0007669"/>
    <property type="project" value="TreeGrafter"/>
</dbReference>
<dbReference type="Gene3D" id="1.10.10.60">
    <property type="entry name" value="Homeodomain-like"/>
    <property type="match status" value="1"/>
</dbReference>
<reference evidence="3 4" key="1">
    <citation type="submission" date="2024-02" db="EMBL/GenBank/DDBJ databases">
        <title>FIRST GENOME SEQUENCES OF Leishmania (Viannia) shawi, Leishmania (Viannia) lindenbergi AND Leishmania (Viannia) utingensis.</title>
        <authorList>
            <person name="Resadore F."/>
            <person name="Custodio M.G.F."/>
            <person name="Boite M.C."/>
            <person name="Cupolillo E."/>
            <person name="Ferreira G.E.M."/>
        </authorList>
    </citation>
    <scope>NUCLEOTIDE SEQUENCE [LARGE SCALE GENOMIC DNA]</scope>
    <source>
        <strain evidence="3 4">MDAS/BR/1979/M5533</strain>
    </source>
</reference>
<dbReference type="PANTHER" id="PTHR22929">
    <property type="entry name" value="RNA POLYMERASE III TRANSCRIPTION INITIATION FACTOR B"/>
    <property type="match status" value="1"/>
</dbReference>
<feature type="compositionally biased region" description="Low complexity" evidence="1">
    <location>
        <begin position="378"/>
        <end position="393"/>
    </location>
</feature>
<accession>A0AAW3B4U5</accession>
<dbReference type="GO" id="GO:0003677">
    <property type="term" value="F:DNA binding"/>
    <property type="evidence" value="ECO:0007669"/>
    <property type="project" value="UniProtKB-KW"/>
</dbReference>
<dbReference type="InterPro" id="IPR001005">
    <property type="entry name" value="SANT/Myb"/>
</dbReference>